<keyword evidence="1" id="KW-0812">Transmembrane</keyword>
<reference evidence="2 3" key="1">
    <citation type="journal article" date="2019" name="Sci. Rep.">
        <title>A high-quality genome of Eragrostis curvula grass provides insights into Poaceae evolution and supports new strategies to enhance forage quality.</title>
        <authorList>
            <person name="Carballo J."/>
            <person name="Santos B.A.C.M."/>
            <person name="Zappacosta D."/>
            <person name="Garbus I."/>
            <person name="Selva J.P."/>
            <person name="Gallo C.A."/>
            <person name="Diaz A."/>
            <person name="Albertini E."/>
            <person name="Caccamo M."/>
            <person name="Echenique V."/>
        </authorList>
    </citation>
    <scope>NUCLEOTIDE SEQUENCE [LARGE SCALE GENOMIC DNA]</scope>
    <source>
        <strain evidence="3">cv. Victoria</strain>
        <tissue evidence="2">Leaf</tissue>
    </source>
</reference>
<dbReference type="OrthoDB" id="686565at2759"/>
<proteinExistence type="predicted"/>
<dbReference type="AlphaFoldDB" id="A0A5J9VB70"/>
<dbReference type="PANTHER" id="PTHR34287">
    <property type="entry name" value="OS06G0551500 PROTEIN-RELATED"/>
    <property type="match status" value="1"/>
</dbReference>
<keyword evidence="3" id="KW-1185">Reference proteome</keyword>
<organism evidence="2 3">
    <name type="scientific">Eragrostis curvula</name>
    <name type="common">weeping love grass</name>
    <dbReference type="NCBI Taxonomy" id="38414"/>
    <lineage>
        <taxon>Eukaryota</taxon>
        <taxon>Viridiplantae</taxon>
        <taxon>Streptophyta</taxon>
        <taxon>Embryophyta</taxon>
        <taxon>Tracheophyta</taxon>
        <taxon>Spermatophyta</taxon>
        <taxon>Magnoliopsida</taxon>
        <taxon>Liliopsida</taxon>
        <taxon>Poales</taxon>
        <taxon>Poaceae</taxon>
        <taxon>PACMAD clade</taxon>
        <taxon>Chloridoideae</taxon>
        <taxon>Eragrostideae</taxon>
        <taxon>Eragrostidinae</taxon>
        <taxon>Eragrostis</taxon>
    </lineage>
</organism>
<protein>
    <submittedName>
        <fullName evidence="2">Uncharacterized protein</fullName>
    </submittedName>
</protein>
<dbReference type="PANTHER" id="PTHR34287:SF16">
    <property type="entry name" value="OS02G0234700 PROTEIN"/>
    <property type="match status" value="1"/>
</dbReference>
<comment type="caution">
    <text evidence="2">The sequence shown here is derived from an EMBL/GenBank/DDBJ whole genome shotgun (WGS) entry which is preliminary data.</text>
</comment>
<evidence type="ECO:0000313" key="2">
    <source>
        <dbReference type="EMBL" id="TVU33195.1"/>
    </source>
</evidence>
<feature type="non-terminal residue" evidence="2">
    <location>
        <position position="1"/>
    </location>
</feature>
<keyword evidence="1" id="KW-0472">Membrane</keyword>
<feature type="transmembrane region" description="Helical" evidence="1">
    <location>
        <begin position="87"/>
        <end position="105"/>
    </location>
</feature>
<keyword evidence="1" id="KW-1133">Transmembrane helix</keyword>
<evidence type="ECO:0000256" key="1">
    <source>
        <dbReference type="SAM" id="Phobius"/>
    </source>
</evidence>
<feature type="transmembrane region" description="Helical" evidence="1">
    <location>
        <begin position="125"/>
        <end position="150"/>
    </location>
</feature>
<name>A0A5J9VB70_9POAL</name>
<dbReference type="EMBL" id="RWGY01000011">
    <property type="protein sequence ID" value="TVU33195.1"/>
    <property type="molecule type" value="Genomic_DNA"/>
</dbReference>
<dbReference type="Gramene" id="TVU33195">
    <property type="protein sequence ID" value="TVU33195"/>
    <property type="gene ID" value="EJB05_24983"/>
</dbReference>
<sequence>MSSPPMSLLDLMSLSASSCDPAPPSPGTVQVVPRDVSDELLGKFEDTGEFGFEYGASGLWSPLVLRPEVLASAQAGERRRGRRRRSWRRKVSAVVLCIFGKFSAVGDMQHLCWVGDGLMQFREPALVIITEIMYFSLLNYILISIFLRFFCTTLY</sequence>
<accession>A0A5J9VB70</accession>
<dbReference type="Proteomes" id="UP000324897">
    <property type="component" value="Chromosome 1"/>
</dbReference>
<evidence type="ECO:0000313" key="3">
    <source>
        <dbReference type="Proteomes" id="UP000324897"/>
    </source>
</evidence>
<gene>
    <name evidence="2" type="ORF">EJB05_24983</name>
</gene>